<dbReference type="Gene3D" id="1.25.40.120">
    <property type="entry name" value="Protein prenylyltransferase"/>
    <property type="match status" value="1"/>
</dbReference>
<dbReference type="SUPFAM" id="SSF48439">
    <property type="entry name" value="Protein prenylyltransferase"/>
    <property type="match status" value="1"/>
</dbReference>
<dbReference type="AlphaFoldDB" id="A0AAW1JYM4"/>
<dbReference type="Pfam" id="PF01239">
    <property type="entry name" value="PPTA"/>
    <property type="match status" value="3"/>
</dbReference>
<dbReference type="PANTHER" id="PTHR11129:SF3">
    <property type="entry name" value="PROTEIN PRENYLTRANSFERASE ALPHA SUBUNIT REPEAT-CONTAINING PROTEIN 1"/>
    <property type="match status" value="1"/>
</dbReference>
<name>A0AAW1JYM4_POPJA</name>
<evidence type="ECO:0000313" key="6">
    <source>
        <dbReference type="Proteomes" id="UP001458880"/>
    </source>
</evidence>
<dbReference type="GO" id="GO:0005737">
    <property type="term" value="C:cytoplasm"/>
    <property type="evidence" value="ECO:0007669"/>
    <property type="project" value="TreeGrafter"/>
</dbReference>
<evidence type="ECO:0000313" key="5">
    <source>
        <dbReference type="EMBL" id="KAK9710452.1"/>
    </source>
</evidence>
<keyword evidence="2" id="KW-0637">Prenyltransferase</keyword>
<sequence length="434" mass="51857">MQEDNSMVEKILTDLENIIYYDDNLKQFDIIPILENDKNKSPVLYEEHNVGLEMWCVKYVYSYAHSCLLKIRKQLRRNLSQSDIEKTNRLLLGAVLLQPDVSTFWNMRRDLIEMNLLKMDKELLLTKLVLSYKSKSNEAFSHRRWIYKRMLKNISAINMEDRQRLIEEELLVAKMACEKIANNYHSWTYKLWLIDNIADSTLKSVIIKKEYDSSLSWVLSNVSEHSGFHYRQRLLLLVHNHVALNDNFFKDYKRFALSYLHITNNSTESLLSYLLGGNDSKLNDHYLSLILLLLFELFYTCYELNKSYPGHESVWYHRRFVIHNLMQTMYKFFNLEWVRNITINDGELTKSENIIQRDRSSIILNNETQENGEKYPKLFKGERRIVEDTFLFKLIMKTETDLINSGVFDTNLVQNNLAYRHEKWLRNIMKIEFC</sequence>
<protein>
    <submittedName>
        <fullName evidence="5">Protein prenyltransferase alpha subunit repeat</fullName>
    </submittedName>
</protein>
<dbReference type="EMBL" id="JASPKY010000293">
    <property type="protein sequence ID" value="KAK9710452.1"/>
    <property type="molecule type" value="Genomic_DNA"/>
</dbReference>
<dbReference type="Proteomes" id="UP001458880">
    <property type="component" value="Unassembled WGS sequence"/>
</dbReference>
<evidence type="ECO:0000256" key="3">
    <source>
        <dbReference type="ARBA" id="ARBA00022679"/>
    </source>
</evidence>
<dbReference type="PROSITE" id="PS51147">
    <property type="entry name" value="PFTA"/>
    <property type="match status" value="2"/>
</dbReference>
<keyword evidence="3" id="KW-0808">Transferase</keyword>
<reference evidence="5 6" key="1">
    <citation type="journal article" date="2024" name="BMC Genomics">
        <title>De novo assembly and annotation of Popillia japonica's genome with initial clues to its potential as an invasive pest.</title>
        <authorList>
            <person name="Cucini C."/>
            <person name="Boschi S."/>
            <person name="Funari R."/>
            <person name="Cardaioli E."/>
            <person name="Iannotti N."/>
            <person name="Marturano G."/>
            <person name="Paoli F."/>
            <person name="Bruttini M."/>
            <person name="Carapelli A."/>
            <person name="Frati F."/>
            <person name="Nardi F."/>
        </authorList>
    </citation>
    <scope>NUCLEOTIDE SEQUENCE [LARGE SCALE GENOMIC DNA]</scope>
    <source>
        <strain evidence="5">DMR45628</strain>
    </source>
</reference>
<comment type="caution">
    <text evidence="5">The sequence shown here is derived from an EMBL/GenBank/DDBJ whole genome shotgun (WGS) entry which is preliminary data.</text>
</comment>
<gene>
    <name evidence="5" type="ORF">QE152_g26041</name>
</gene>
<evidence type="ECO:0000256" key="2">
    <source>
        <dbReference type="ARBA" id="ARBA00022602"/>
    </source>
</evidence>
<comment type="similarity">
    <text evidence="1">Belongs to the protein prenyltransferase subunit alpha family.</text>
</comment>
<accession>A0AAW1JYM4</accession>
<evidence type="ECO:0000256" key="4">
    <source>
        <dbReference type="ARBA" id="ARBA00022737"/>
    </source>
</evidence>
<proteinExistence type="inferred from homology"/>
<keyword evidence="6" id="KW-1185">Reference proteome</keyword>
<dbReference type="InterPro" id="IPR002088">
    <property type="entry name" value="Prenyl_trans_a"/>
</dbReference>
<dbReference type="GO" id="GO:0008318">
    <property type="term" value="F:protein prenyltransferase activity"/>
    <property type="evidence" value="ECO:0007669"/>
    <property type="project" value="InterPro"/>
</dbReference>
<organism evidence="5 6">
    <name type="scientific">Popillia japonica</name>
    <name type="common">Japanese beetle</name>
    <dbReference type="NCBI Taxonomy" id="7064"/>
    <lineage>
        <taxon>Eukaryota</taxon>
        <taxon>Metazoa</taxon>
        <taxon>Ecdysozoa</taxon>
        <taxon>Arthropoda</taxon>
        <taxon>Hexapoda</taxon>
        <taxon>Insecta</taxon>
        <taxon>Pterygota</taxon>
        <taxon>Neoptera</taxon>
        <taxon>Endopterygota</taxon>
        <taxon>Coleoptera</taxon>
        <taxon>Polyphaga</taxon>
        <taxon>Scarabaeiformia</taxon>
        <taxon>Scarabaeidae</taxon>
        <taxon>Rutelinae</taxon>
        <taxon>Popillia</taxon>
    </lineage>
</organism>
<evidence type="ECO:0000256" key="1">
    <source>
        <dbReference type="ARBA" id="ARBA00006734"/>
    </source>
</evidence>
<dbReference type="PANTHER" id="PTHR11129">
    <property type="entry name" value="PROTEIN FARNESYLTRANSFERASE ALPHA SUBUNIT/RAB GERANYLGERANYL TRANSFERASE ALPHA SUBUNIT"/>
    <property type="match status" value="1"/>
</dbReference>
<keyword evidence="4" id="KW-0677">Repeat</keyword>